<organism evidence="7 8">
    <name type="scientific">Candidatus Blackburnbacteria bacterium RIFCSPHIGHO2_02_FULL_44_20</name>
    <dbReference type="NCBI Taxonomy" id="1797516"/>
    <lineage>
        <taxon>Bacteria</taxon>
        <taxon>Candidatus Blackburniibacteriota</taxon>
    </lineage>
</organism>
<evidence type="ECO:0000313" key="7">
    <source>
        <dbReference type="EMBL" id="OGY11532.1"/>
    </source>
</evidence>
<keyword evidence="3 6" id="KW-0812">Transmembrane</keyword>
<evidence type="ECO:0000256" key="4">
    <source>
        <dbReference type="ARBA" id="ARBA00022989"/>
    </source>
</evidence>
<feature type="transmembrane region" description="Helical" evidence="6">
    <location>
        <begin position="363"/>
        <end position="388"/>
    </location>
</feature>
<protein>
    <recommendedName>
        <fullName evidence="9">Polysaccharide biosynthesis protein C-terminal domain-containing protein</fullName>
    </recommendedName>
</protein>
<sequence>MAIIFTLFTARGLEPAGWGIVAAAISVITIGEAIGDLGLTSSLYHFVTRNIAKGKKRTAQNFKQALFWIRLASVSLILLIFTLFAPLISPLLFKESDWFLSFSSGLGIAAYLLLEFQTTIFQAEHKWKLAASFIAFVNLIRLIGVLALYFSSKLTIGTSLWMCSLAPLITLGLTLYWEPIRFTSVKNWQKVVKSVFRFSGWLGLNRAAGATAARLDILIILSLVGAYEAGLFSAAKQLAVGVPMIIGSIAAVLAPRFSTLTEKSLLDYFKKTIFLSLGLSFGILLGIFISPFVISLFGPKYQESTLILQWLLVGFIPFAIATPAVNLLIYAFHKPKIIGLLSLFQIPIVWALNVFLIPQIGAWGAVVVHIIWNLSTLIVAYLFVGYYLSKWKKH</sequence>
<reference evidence="7 8" key="1">
    <citation type="journal article" date="2016" name="Nat. Commun.">
        <title>Thousands of microbial genomes shed light on interconnected biogeochemical processes in an aquifer system.</title>
        <authorList>
            <person name="Anantharaman K."/>
            <person name="Brown C.T."/>
            <person name="Hug L.A."/>
            <person name="Sharon I."/>
            <person name="Castelle C.J."/>
            <person name="Probst A.J."/>
            <person name="Thomas B.C."/>
            <person name="Singh A."/>
            <person name="Wilkins M.J."/>
            <person name="Karaoz U."/>
            <person name="Brodie E.L."/>
            <person name="Williams K.H."/>
            <person name="Hubbard S.S."/>
            <person name="Banfield J.F."/>
        </authorList>
    </citation>
    <scope>NUCLEOTIDE SEQUENCE [LARGE SCALE GENOMIC DNA]</scope>
</reference>
<feature type="transmembrane region" description="Helical" evidence="6">
    <location>
        <begin position="98"/>
        <end position="117"/>
    </location>
</feature>
<dbReference type="STRING" id="1797516.A3D26_03210"/>
<comment type="subcellular location">
    <subcellularLocation>
        <location evidence="1">Cell membrane</location>
        <topology evidence="1">Multi-pass membrane protein</topology>
    </subcellularLocation>
</comment>
<dbReference type="PANTHER" id="PTHR30250:SF11">
    <property type="entry name" value="O-ANTIGEN TRANSPORTER-RELATED"/>
    <property type="match status" value="1"/>
</dbReference>
<feature type="transmembrane region" description="Helical" evidence="6">
    <location>
        <begin position="129"/>
        <end position="150"/>
    </location>
</feature>
<dbReference type="Pfam" id="PF01943">
    <property type="entry name" value="Polysacc_synt"/>
    <property type="match status" value="1"/>
</dbReference>
<evidence type="ECO:0008006" key="9">
    <source>
        <dbReference type="Google" id="ProtNLM"/>
    </source>
</evidence>
<keyword evidence="2" id="KW-1003">Cell membrane</keyword>
<keyword evidence="5 6" id="KW-0472">Membrane</keyword>
<feature type="transmembrane region" description="Helical" evidence="6">
    <location>
        <begin position="337"/>
        <end position="357"/>
    </location>
</feature>
<evidence type="ECO:0000256" key="3">
    <source>
        <dbReference type="ARBA" id="ARBA00022692"/>
    </source>
</evidence>
<evidence type="ECO:0000256" key="5">
    <source>
        <dbReference type="ARBA" id="ARBA00023136"/>
    </source>
</evidence>
<comment type="caution">
    <text evidence="7">The sequence shown here is derived from an EMBL/GenBank/DDBJ whole genome shotgun (WGS) entry which is preliminary data.</text>
</comment>
<evidence type="ECO:0000256" key="6">
    <source>
        <dbReference type="SAM" id="Phobius"/>
    </source>
</evidence>
<keyword evidence="4 6" id="KW-1133">Transmembrane helix</keyword>
<accession>A0A1G1V8L1</accession>
<dbReference type="EMBL" id="MHBZ01000015">
    <property type="protein sequence ID" value="OGY11532.1"/>
    <property type="molecule type" value="Genomic_DNA"/>
</dbReference>
<dbReference type="Proteomes" id="UP000178319">
    <property type="component" value="Unassembled WGS sequence"/>
</dbReference>
<feature type="transmembrane region" description="Helical" evidence="6">
    <location>
        <begin position="230"/>
        <end position="253"/>
    </location>
</feature>
<feature type="transmembrane region" description="Helical" evidence="6">
    <location>
        <begin position="20"/>
        <end position="46"/>
    </location>
</feature>
<evidence type="ECO:0000256" key="1">
    <source>
        <dbReference type="ARBA" id="ARBA00004651"/>
    </source>
</evidence>
<dbReference type="AlphaFoldDB" id="A0A1G1V8L1"/>
<feature type="transmembrane region" description="Helical" evidence="6">
    <location>
        <begin position="67"/>
        <end position="92"/>
    </location>
</feature>
<feature type="transmembrane region" description="Helical" evidence="6">
    <location>
        <begin position="156"/>
        <end position="177"/>
    </location>
</feature>
<evidence type="ECO:0000313" key="8">
    <source>
        <dbReference type="Proteomes" id="UP000178319"/>
    </source>
</evidence>
<evidence type="ECO:0000256" key="2">
    <source>
        <dbReference type="ARBA" id="ARBA00022475"/>
    </source>
</evidence>
<gene>
    <name evidence="7" type="ORF">A3D26_03210</name>
</gene>
<name>A0A1G1V8L1_9BACT</name>
<feature type="transmembrane region" description="Helical" evidence="6">
    <location>
        <begin position="306"/>
        <end position="330"/>
    </location>
</feature>
<proteinExistence type="predicted"/>
<dbReference type="InterPro" id="IPR002797">
    <property type="entry name" value="Polysacc_synth"/>
</dbReference>
<dbReference type="InterPro" id="IPR050833">
    <property type="entry name" value="Poly_Biosynth_Transport"/>
</dbReference>
<dbReference type="GO" id="GO:0005886">
    <property type="term" value="C:plasma membrane"/>
    <property type="evidence" value="ECO:0007669"/>
    <property type="project" value="UniProtKB-SubCell"/>
</dbReference>
<dbReference type="PANTHER" id="PTHR30250">
    <property type="entry name" value="PST FAMILY PREDICTED COLANIC ACID TRANSPORTER"/>
    <property type="match status" value="1"/>
</dbReference>
<feature type="transmembrane region" description="Helical" evidence="6">
    <location>
        <begin position="273"/>
        <end position="294"/>
    </location>
</feature>